<evidence type="ECO:0000313" key="2">
    <source>
        <dbReference type="EMBL" id="KAJ4449447.1"/>
    </source>
</evidence>
<organism evidence="2 3">
    <name type="scientific">Periplaneta americana</name>
    <name type="common">American cockroach</name>
    <name type="synonym">Blatta americana</name>
    <dbReference type="NCBI Taxonomy" id="6978"/>
    <lineage>
        <taxon>Eukaryota</taxon>
        <taxon>Metazoa</taxon>
        <taxon>Ecdysozoa</taxon>
        <taxon>Arthropoda</taxon>
        <taxon>Hexapoda</taxon>
        <taxon>Insecta</taxon>
        <taxon>Pterygota</taxon>
        <taxon>Neoptera</taxon>
        <taxon>Polyneoptera</taxon>
        <taxon>Dictyoptera</taxon>
        <taxon>Blattodea</taxon>
        <taxon>Blattoidea</taxon>
        <taxon>Blattidae</taxon>
        <taxon>Blattinae</taxon>
        <taxon>Periplaneta</taxon>
    </lineage>
</organism>
<dbReference type="EMBL" id="JAJSOF020000003">
    <property type="protein sequence ID" value="KAJ4449447.1"/>
    <property type="molecule type" value="Genomic_DNA"/>
</dbReference>
<comment type="caution">
    <text evidence="2">The sequence shown here is derived from an EMBL/GenBank/DDBJ whole genome shotgun (WGS) entry which is preliminary data.</text>
</comment>
<reference evidence="2 3" key="1">
    <citation type="journal article" date="2022" name="Allergy">
        <title>Genome assembly and annotation of Periplaneta americana reveal a comprehensive cockroach allergen profile.</title>
        <authorList>
            <person name="Wang L."/>
            <person name="Xiong Q."/>
            <person name="Saelim N."/>
            <person name="Wang L."/>
            <person name="Nong W."/>
            <person name="Wan A.T."/>
            <person name="Shi M."/>
            <person name="Liu X."/>
            <person name="Cao Q."/>
            <person name="Hui J.H.L."/>
            <person name="Sookrung N."/>
            <person name="Leung T.F."/>
            <person name="Tungtrongchitr A."/>
            <person name="Tsui S.K.W."/>
        </authorList>
    </citation>
    <scope>NUCLEOTIDE SEQUENCE [LARGE SCALE GENOMIC DNA]</scope>
    <source>
        <strain evidence="2">PWHHKU_190912</strain>
    </source>
</reference>
<keyword evidence="3" id="KW-1185">Reference proteome</keyword>
<name>A0ABQ8TUT1_PERAM</name>
<proteinExistence type="predicted"/>
<feature type="region of interest" description="Disordered" evidence="1">
    <location>
        <begin position="234"/>
        <end position="256"/>
    </location>
</feature>
<feature type="compositionally biased region" description="Polar residues" evidence="1">
    <location>
        <begin position="623"/>
        <end position="634"/>
    </location>
</feature>
<feature type="region of interest" description="Disordered" evidence="1">
    <location>
        <begin position="477"/>
        <end position="500"/>
    </location>
</feature>
<sequence>MSPGSSTDSYPAFAHIGLRKNPGKNINQFTVTCPDRDSNPSHLVSRPDALTVTPQSCPIGYNNSPSSEVPVAVHLLIEISKSDHLRIRVQVWRSYLNLELRIRFYQPSLISKWADNRQATNFECTLTPCDFNCGFLLTNSDMYYANQDFRSQSGLTTVNVYIAINKITFLKMCVKHHCINDAVSTTRLFGVDGIGDSEMVFGEVSSRQFLSYLGQPPPCVDSQQSGNAMELRRNGEMSESPSFTTIQNNRPNRNDRDDIEIQTAEPFIPEPTLSEVEIAIENLKKYKSPGIDQIPAELIQEGGSALYSEIYKLVLAIWEKEIVPEQWKESIIVPIFKKGDKTNCGNFRGISLLLTSYKILSNILLRRLTPYVDEIIGDHQCGFRRNRSTIDQIFCIRQIMEKKWEYKIISRSMTFVSRKKSILSRLRTSHNLRDIAQVTIRMKYRSSTFGIAIVNKMNIMERNSIVRTSVGVEEKVENSEEQVSKTEALPQREKSGGDVKNDILQEDTDILADRRRSPSIVDDVVLIMLNSMMGIIMERWEGKPFMKPVFKAQQETEIQKKVKRTDSTVGMKMEVGDIETETGSSTVAMSSKRSRKSSRDDNIRSSQSSKTKKKSKRNSTNSVQDSVPSQSLTEGTDGKRKGKRTSSKKLSMQALSPTEQ</sequence>
<feature type="region of interest" description="Disordered" evidence="1">
    <location>
        <begin position="572"/>
        <end position="660"/>
    </location>
</feature>
<gene>
    <name evidence="2" type="ORF">ANN_00846</name>
</gene>
<evidence type="ECO:0000313" key="3">
    <source>
        <dbReference type="Proteomes" id="UP001148838"/>
    </source>
</evidence>
<dbReference type="Proteomes" id="UP001148838">
    <property type="component" value="Unassembled WGS sequence"/>
</dbReference>
<evidence type="ECO:0000256" key="1">
    <source>
        <dbReference type="SAM" id="MobiDB-lite"/>
    </source>
</evidence>
<protein>
    <recommendedName>
        <fullName evidence="4">Reverse transcriptase domain-containing protein</fullName>
    </recommendedName>
</protein>
<evidence type="ECO:0008006" key="4">
    <source>
        <dbReference type="Google" id="ProtNLM"/>
    </source>
</evidence>
<accession>A0ABQ8TUT1</accession>
<feature type="compositionally biased region" description="Polar residues" evidence="1">
    <location>
        <begin position="237"/>
        <end position="247"/>
    </location>
</feature>
<dbReference type="PANTHER" id="PTHR19446">
    <property type="entry name" value="REVERSE TRANSCRIPTASES"/>
    <property type="match status" value="1"/>
</dbReference>